<dbReference type="InterPro" id="IPR036412">
    <property type="entry name" value="HAD-like_sf"/>
</dbReference>
<dbReference type="Proteomes" id="UP000799766">
    <property type="component" value="Unassembled WGS sequence"/>
</dbReference>
<gene>
    <name evidence="1" type="ORF">BDY21DRAFT_272177</name>
</gene>
<dbReference type="OrthoDB" id="10255128at2759"/>
<feature type="non-terminal residue" evidence="1">
    <location>
        <position position="239"/>
    </location>
</feature>
<evidence type="ECO:0008006" key="3">
    <source>
        <dbReference type="Google" id="ProtNLM"/>
    </source>
</evidence>
<organism evidence="1 2">
    <name type="scientific">Lineolata rhizophorae</name>
    <dbReference type="NCBI Taxonomy" id="578093"/>
    <lineage>
        <taxon>Eukaryota</taxon>
        <taxon>Fungi</taxon>
        <taxon>Dikarya</taxon>
        <taxon>Ascomycota</taxon>
        <taxon>Pezizomycotina</taxon>
        <taxon>Dothideomycetes</taxon>
        <taxon>Dothideomycetes incertae sedis</taxon>
        <taxon>Lineolatales</taxon>
        <taxon>Lineolataceae</taxon>
        <taxon>Lineolata</taxon>
    </lineage>
</organism>
<feature type="non-terminal residue" evidence="1">
    <location>
        <position position="1"/>
    </location>
</feature>
<keyword evidence="2" id="KW-1185">Reference proteome</keyword>
<dbReference type="Gene3D" id="3.40.50.1000">
    <property type="entry name" value="HAD superfamily/HAD-like"/>
    <property type="match status" value="1"/>
</dbReference>
<name>A0A6A6NTL1_9PEZI</name>
<proteinExistence type="predicted"/>
<dbReference type="AlphaFoldDB" id="A0A6A6NTL1"/>
<accession>A0A6A6NTL1</accession>
<evidence type="ECO:0000313" key="2">
    <source>
        <dbReference type="Proteomes" id="UP000799766"/>
    </source>
</evidence>
<dbReference type="PANTHER" id="PTHR28181:SF1">
    <property type="entry name" value="COLD TOLERANCE PROTEIN 1"/>
    <property type="match status" value="1"/>
</dbReference>
<dbReference type="EMBL" id="MU001689">
    <property type="protein sequence ID" value="KAF2454772.1"/>
    <property type="molecule type" value="Genomic_DNA"/>
</dbReference>
<dbReference type="InterPro" id="IPR023214">
    <property type="entry name" value="HAD_sf"/>
</dbReference>
<dbReference type="PANTHER" id="PTHR28181">
    <property type="entry name" value="UPF0655 PROTEIN YCR015C"/>
    <property type="match status" value="1"/>
</dbReference>
<reference evidence="1" key="1">
    <citation type="journal article" date="2020" name="Stud. Mycol.">
        <title>101 Dothideomycetes genomes: a test case for predicting lifestyles and emergence of pathogens.</title>
        <authorList>
            <person name="Haridas S."/>
            <person name="Albert R."/>
            <person name="Binder M."/>
            <person name="Bloem J."/>
            <person name="Labutti K."/>
            <person name="Salamov A."/>
            <person name="Andreopoulos B."/>
            <person name="Baker S."/>
            <person name="Barry K."/>
            <person name="Bills G."/>
            <person name="Bluhm B."/>
            <person name="Cannon C."/>
            <person name="Castanera R."/>
            <person name="Culley D."/>
            <person name="Daum C."/>
            <person name="Ezra D."/>
            <person name="Gonzalez J."/>
            <person name="Henrissat B."/>
            <person name="Kuo A."/>
            <person name="Liang C."/>
            <person name="Lipzen A."/>
            <person name="Lutzoni F."/>
            <person name="Magnuson J."/>
            <person name="Mondo S."/>
            <person name="Nolan M."/>
            <person name="Ohm R."/>
            <person name="Pangilinan J."/>
            <person name="Park H.-J."/>
            <person name="Ramirez L."/>
            <person name="Alfaro M."/>
            <person name="Sun H."/>
            <person name="Tritt A."/>
            <person name="Yoshinaga Y."/>
            <person name="Zwiers L.-H."/>
            <person name="Turgeon B."/>
            <person name="Goodwin S."/>
            <person name="Spatafora J."/>
            <person name="Crous P."/>
            <person name="Grigoriev I."/>
        </authorList>
    </citation>
    <scope>NUCLEOTIDE SEQUENCE</scope>
    <source>
        <strain evidence="1">ATCC 16933</strain>
    </source>
</reference>
<dbReference type="SUPFAM" id="SSF56784">
    <property type="entry name" value="HAD-like"/>
    <property type="match status" value="1"/>
</dbReference>
<dbReference type="InterPro" id="IPR050849">
    <property type="entry name" value="HAD-like_hydrolase_phosphatase"/>
</dbReference>
<evidence type="ECO:0000313" key="1">
    <source>
        <dbReference type="EMBL" id="KAF2454772.1"/>
    </source>
</evidence>
<sequence>LILDWDGTLTKKDTLHLIGTIGTNALRSRGIDITRFHPQQDPDEPPWNTFGRLYMSDYAALQSQYKPTPEERRSVADEAAWLAALEPVELASMRRVEESGFLKGVMAEDVRREARRAVENGEVQLRREWERVFLEADLRTSVLRKGEKGILAKAIQDCRIDANEIEGLDDPQGASGKLSKSGALGIRTSRDKLRLLRCEQGVKNNLRRETNLVVYVGDSATDLECLLAADYGICMHDEP</sequence>
<protein>
    <recommendedName>
        <fullName evidence="3">HAD-like domain-containing protein</fullName>
    </recommendedName>
</protein>